<accession>A0A0U2N8T9</accession>
<dbReference type="FunFam" id="3.40.50.720:FF:000957">
    <property type="entry name" value="Glucose 1-dehydrogenase"/>
    <property type="match status" value="1"/>
</dbReference>
<feature type="binding site" evidence="9">
    <location>
        <position position="148"/>
    </location>
    <ligand>
        <name>substrate</name>
    </ligand>
</feature>
<organism evidence="12 15">
    <name type="scientific">Sulfolobus acidocaldarius</name>
    <dbReference type="NCBI Taxonomy" id="2285"/>
    <lineage>
        <taxon>Archaea</taxon>
        <taxon>Thermoproteota</taxon>
        <taxon>Thermoprotei</taxon>
        <taxon>Sulfolobales</taxon>
        <taxon>Sulfolobaceae</taxon>
        <taxon>Sulfolobus</taxon>
    </lineage>
</organism>
<keyword evidence="5 9" id="KW-0521">NADP</keyword>
<evidence type="ECO:0000313" key="15">
    <source>
        <dbReference type="Proteomes" id="UP000065473"/>
    </source>
</evidence>
<evidence type="ECO:0000256" key="3">
    <source>
        <dbReference type="ARBA" id="ARBA00022741"/>
    </source>
</evidence>
<dbReference type="GO" id="GO:0047910">
    <property type="term" value="F:galactose 1-dehydrogenase (NADP+) activity"/>
    <property type="evidence" value="ECO:0007669"/>
    <property type="project" value="UniProtKB-ARBA"/>
</dbReference>
<dbReference type="InterPro" id="IPR013154">
    <property type="entry name" value="ADH-like_N"/>
</dbReference>
<sequence length="364" mass="40373">MRAIIIRPPNAGAEIKEIKDAQNYGKVKIKSLYSGVCGTDRELVNGKLSLGKAHKDRDYLVLGHEAIGVVEESVGEFSKGDLVMPVNRRGCGKCLNCLLGRPDFCETGGFVEAGIYGMDGFMREEWYDDPKYLVKIPKALEDIGILAQPLADIEKSLQEIDDIQKRLPAWTCEDGTINCRKMLVIGTGPIGLLFILLARTLGYEVWASNRRDPNETESVIIEEGKINYYNSSAGFEKLKDSVGGFDVIVDATGANAQLLDKVIPLLNRNGILGIFGFPSDGIFSISYKDLQTLVHGNKLILGLVNGQKPHFQQAIVHLASWKTMYPKTSKLLVTRTISINDENEVMKALKEKQAEEIKVRIIWD</sequence>
<feature type="binding site" evidence="9">
    <location>
        <position position="152"/>
    </location>
    <ligand>
        <name>substrate</name>
    </ligand>
</feature>
<feature type="binding site" evidence="9">
    <location>
        <begin position="275"/>
        <end position="277"/>
    </location>
    <ligand>
        <name>NADP(+)</name>
        <dbReference type="ChEBI" id="CHEBI:58349"/>
    </ligand>
</feature>
<comment type="function">
    <text evidence="9">Catalyzes the NAD(P)(+)-dependent oxidation of D-glucose to D-gluconate via gluconolactone. Can utilize both NAD(+) and NADP(+) as electron acceptor. Is involved in the degradation of glucose through a non-phosphorylative variant of the Entner-Doudoroff pathway.</text>
</comment>
<dbReference type="EMBL" id="CP013695">
    <property type="protein sequence ID" value="ALU31402.1"/>
    <property type="molecule type" value="Genomic_DNA"/>
</dbReference>
<keyword evidence="8 9" id="KW-0119">Carbohydrate metabolism</keyword>
<dbReference type="OMA" id="NWGHEDI"/>
<dbReference type="Proteomes" id="UP000060043">
    <property type="component" value="Chromosome"/>
</dbReference>
<feature type="binding site" evidence="9">
    <location>
        <position position="352"/>
    </location>
    <ligand>
        <name>NADP(+)</name>
        <dbReference type="ChEBI" id="CHEBI:58349"/>
    </ligand>
</feature>
<evidence type="ECO:0000256" key="2">
    <source>
        <dbReference type="ARBA" id="ARBA00022723"/>
    </source>
</evidence>
<gene>
    <name evidence="9" type="primary">gdh</name>
    <name evidence="12" type="ORF">ATY89_01075</name>
    <name evidence="13" type="ORF">ATZ20_04110</name>
</gene>
<dbReference type="HAMAP" id="MF_02127">
    <property type="entry name" value="Glucose_DH"/>
    <property type="match status" value="1"/>
</dbReference>
<keyword evidence="3 9" id="KW-0547">Nucleotide-binding</keyword>
<evidence type="ECO:0000256" key="8">
    <source>
        <dbReference type="ARBA" id="ARBA00023277"/>
    </source>
</evidence>
<dbReference type="InterPro" id="IPR011032">
    <property type="entry name" value="GroES-like_sf"/>
</dbReference>
<dbReference type="GO" id="GO:0005536">
    <property type="term" value="F:D-glucose binding"/>
    <property type="evidence" value="ECO:0007669"/>
    <property type="project" value="UniProtKB-UniRule"/>
</dbReference>
<proteinExistence type="inferred from homology"/>
<evidence type="ECO:0000259" key="11">
    <source>
        <dbReference type="Pfam" id="PF16912"/>
    </source>
</evidence>
<dbReference type="GO" id="GO:0070403">
    <property type="term" value="F:NAD+ binding"/>
    <property type="evidence" value="ECO:0007669"/>
    <property type="project" value="UniProtKB-UniRule"/>
</dbReference>
<dbReference type="GO" id="GO:0008270">
    <property type="term" value="F:zinc ion binding"/>
    <property type="evidence" value="ECO:0007669"/>
    <property type="project" value="UniProtKB-UniRule"/>
</dbReference>
<dbReference type="CDD" id="cd08230">
    <property type="entry name" value="glucose_DH"/>
    <property type="match status" value="1"/>
</dbReference>
<evidence type="ECO:0000256" key="4">
    <source>
        <dbReference type="ARBA" id="ARBA00022833"/>
    </source>
</evidence>
<dbReference type="PaxDb" id="1435377-SUSAZ_05025"/>
<dbReference type="Gene3D" id="3.90.180.10">
    <property type="entry name" value="Medium-chain alcohol dehydrogenases, catalytic domain"/>
    <property type="match status" value="1"/>
</dbReference>
<dbReference type="STRING" id="1435377.SUSAZ_05025"/>
<dbReference type="InterPro" id="IPR031640">
    <property type="entry name" value="Glu_dehyd_C"/>
</dbReference>
<dbReference type="FunFam" id="3.90.180.10:FF:000074">
    <property type="entry name" value="Glucose 1-dehydrogenase"/>
    <property type="match status" value="1"/>
</dbReference>
<comment type="catalytic activity">
    <reaction evidence="9">
        <text>D-glucose + NAD(+) = D-glucono-1,5-lactone + NADH + H(+)</text>
        <dbReference type="Rhea" id="RHEA:14293"/>
        <dbReference type="ChEBI" id="CHEBI:4167"/>
        <dbReference type="ChEBI" id="CHEBI:15378"/>
        <dbReference type="ChEBI" id="CHEBI:16217"/>
        <dbReference type="ChEBI" id="CHEBI:57540"/>
        <dbReference type="ChEBI" id="CHEBI:57945"/>
        <dbReference type="EC" id="1.1.1.47"/>
    </reaction>
</comment>
<feature type="binding site" evidence="9">
    <location>
        <position position="87"/>
    </location>
    <ligand>
        <name>substrate</name>
    </ligand>
</feature>
<dbReference type="InterPro" id="IPR036291">
    <property type="entry name" value="NAD(P)-bd_dom_sf"/>
</dbReference>
<reference evidence="14 15" key="1">
    <citation type="submission" date="2015-12" db="EMBL/GenBank/DDBJ databases">
        <title>A stable core within a dynamic pangenome in Sulfolobus acidocaldarius.</title>
        <authorList>
            <person name="Anderson R."/>
            <person name="Kouris A."/>
            <person name="Seward C."/>
            <person name="Campbell K."/>
            <person name="Whitaker R."/>
        </authorList>
    </citation>
    <scope>NUCLEOTIDE SEQUENCE [LARGE SCALE GENOMIC DNA]</scope>
    <source>
        <strain evidence="12 15">GG12-C01-09</strain>
        <strain evidence="13 14">NG05B_CO5_07</strain>
    </source>
</reference>
<evidence type="ECO:0000256" key="7">
    <source>
        <dbReference type="ARBA" id="ARBA00023027"/>
    </source>
</evidence>
<dbReference type="Pfam" id="PF08240">
    <property type="entry name" value="ADH_N"/>
    <property type="match status" value="1"/>
</dbReference>
<name>A0A0U2N8T9_9CREN</name>
<dbReference type="SUPFAM" id="SSF51735">
    <property type="entry name" value="NAD(P)-binding Rossmann-fold domains"/>
    <property type="match status" value="1"/>
</dbReference>
<dbReference type="OrthoDB" id="41394at2157"/>
<dbReference type="EMBL" id="CP013694">
    <property type="protein sequence ID" value="ALU28685.1"/>
    <property type="molecule type" value="Genomic_DNA"/>
</dbReference>
<dbReference type="RefSeq" id="WP_011277938.1">
    <property type="nucleotide sequence ID" value="NZ_BHWZ01000002.1"/>
</dbReference>
<dbReference type="Proteomes" id="UP000065473">
    <property type="component" value="Chromosome"/>
</dbReference>
<dbReference type="AlphaFoldDB" id="A0A0U2N8T9"/>
<protein>
    <recommendedName>
        <fullName evidence="9">Glucose 1-dehydrogenase</fullName>
        <shortName evidence="9">GDH</shortName>
        <shortName evidence="9">GlcDH</shortName>
        <ecNumber evidence="9">1.1.1.47</ecNumber>
    </recommendedName>
</protein>
<keyword evidence="7 9" id="KW-0520">NAD</keyword>
<feature type="binding site" evidence="9">
    <location>
        <position position="305"/>
    </location>
    <ligand>
        <name>substrate</name>
    </ligand>
</feature>
<evidence type="ECO:0000313" key="14">
    <source>
        <dbReference type="Proteomes" id="UP000060043"/>
    </source>
</evidence>
<dbReference type="GO" id="GO:0070401">
    <property type="term" value="F:NADP+ binding"/>
    <property type="evidence" value="ECO:0007669"/>
    <property type="project" value="UniProtKB-UniRule"/>
</dbReference>
<dbReference type="GO" id="GO:0051262">
    <property type="term" value="P:protein tetramerization"/>
    <property type="evidence" value="ECO:0007669"/>
    <property type="project" value="UniProtKB-ARBA"/>
</dbReference>
<keyword evidence="2 9" id="KW-0479">Metal-binding</keyword>
<dbReference type="SUPFAM" id="SSF50129">
    <property type="entry name" value="GroES-like"/>
    <property type="match status" value="1"/>
</dbReference>
<dbReference type="GO" id="GO:0047936">
    <property type="term" value="F:glucose 1-dehydrogenase [NAD(P)+] activity"/>
    <property type="evidence" value="ECO:0007669"/>
    <property type="project" value="UniProtKB-UniRule"/>
</dbReference>
<dbReference type="PANTHER" id="PTHR43189:SF2">
    <property type="entry name" value="GLUCOSE 1-DEHYDROGENASE"/>
    <property type="match status" value="1"/>
</dbReference>
<evidence type="ECO:0000313" key="12">
    <source>
        <dbReference type="EMBL" id="ALU28685.1"/>
    </source>
</evidence>
<dbReference type="Pfam" id="PF16912">
    <property type="entry name" value="Glu_dehyd_C"/>
    <property type="match status" value="1"/>
</dbReference>
<evidence type="ECO:0000256" key="5">
    <source>
        <dbReference type="ARBA" id="ARBA00022857"/>
    </source>
</evidence>
<dbReference type="Gene3D" id="3.40.50.720">
    <property type="entry name" value="NAD(P)-binding Rossmann-like Domain"/>
    <property type="match status" value="1"/>
</dbReference>
<dbReference type="GeneID" id="14551590"/>
<evidence type="ECO:0000256" key="1">
    <source>
        <dbReference type="ARBA" id="ARBA00001947"/>
    </source>
</evidence>
<feature type="domain" description="Glucose dehydrogenase C-terminal" evidence="11">
    <location>
        <begin position="142"/>
        <end position="359"/>
    </location>
</feature>
<evidence type="ECO:0000256" key="6">
    <source>
        <dbReference type="ARBA" id="ARBA00023002"/>
    </source>
</evidence>
<feature type="binding site" evidence="9">
    <location>
        <position position="112"/>
    </location>
    <ligand>
        <name>substrate</name>
    </ligand>
</feature>
<dbReference type="GO" id="GO:0019595">
    <property type="term" value="P:non-phosphorylated glucose catabolic process"/>
    <property type="evidence" value="ECO:0007669"/>
    <property type="project" value="UniProtKB-UniRule"/>
</dbReference>
<feature type="domain" description="Alcohol dehydrogenase-like N-terminal" evidence="10">
    <location>
        <begin position="25"/>
        <end position="138"/>
    </location>
</feature>
<comment type="catalytic activity">
    <reaction evidence="9">
        <text>D-glucose + NADP(+) = D-glucono-1,5-lactone + NADPH + H(+)</text>
        <dbReference type="Rhea" id="RHEA:14405"/>
        <dbReference type="ChEBI" id="CHEBI:4167"/>
        <dbReference type="ChEBI" id="CHEBI:15378"/>
        <dbReference type="ChEBI" id="CHEBI:16217"/>
        <dbReference type="ChEBI" id="CHEBI:57783"/>
        <dbReference type="ChEBI" id="CHEBI:58349"/>
        <dbReference type="EC" id="1.1.1.47"/>
    </reaction>
</comment>
<comment type="similarity">
    <text evidence="9">Belongs to the zinc-containing alcohol dehydrogenase family. Glucose 1-dehydrogenase subfamily.</text>
</comment>
<evidence type="ECO:0000256" key="9">
    <source>
        <dbReference type="HAMAP-Rule" id="MF_02127"/>
    </source>
</evidence>
<feature type="binding site" evidence="9">
    <location>
        <begin position="303"/>
        <end position="305"/>
    </location>
    <ligand>
        <name>NADP(+)</name>
        <dbReference type="ChEBI" id="CHEBI:58349"/>
    </ligand>
</feature>
<comment type="cofactor">
    <cofactor evidence="1">
        <name>Zn(2+)</name>
        <dbReference type="ChEBI" id="CHEBI:29105"/>
    </cofactor>
</comment>
<evidence type="ECO:0000259" key="10">
    <source>
        <dbReference type="Pfam" id="PF08240"/>
    </source>
</evidence>
<dbReference type="PANTHER" id="PTHR43189">
    <property type="entry name" value="ZINC-TYPE ALCOHOL DEHYDROGENASE-LIKE PROTEIN C1198.01-RELATED"/>
    <property type="match status" value="1"/>
</dbReference>
<feature type="binding site" evidence="9">
    <location>
        <position position="39"/>
    </location>
    <ligand>
        <name>substrate</name>
    </ligand>
</feature>
<feature type="binding site" evidence="9">
    <location>
        <begin position="187"/>
        <end position="190"/>
    </location>
    <ligand>
        <name>NADP(+)</name>
        <dbReference type="ChEBI" id="CHEBI:58349"/>
    </ligand>
</feature>
<dbReference type="EC" id="1.1.1.47" evidence="9"/>
<dbReference type="InterPro" id="IPR026583">
    <property type="entry name" value="Glc_1-DH_arc"/>
</dbReference>
<keyword evidence="4 9" id="KW-0862">Zinc</keyword>
<dbReference type="GO" id="GO:0033498">
    <property type="term" value="P:galactose catabolic process via D-galactonate"/>
    <property type="evidence" value="ECO:0007669"/>
    <property type="project" value="UniProtKB-ARBA"/>
</dbReference>
<evidence type="ECO:0000313" key="13">
    <source>
        <dbReference type="EMBL" id="ALU31402.1"/>
    </source>
</evidence>
<dbReference type="GO" id="GO:0005534">
    <property type="term" value="F:galactose binding"/>
    <property type="evidence" value="ECO:0007669"/>
    <property type="project" value="UniProtKB-ARBA"/>
</dbReference>
<feature type="binding site" evidence="9">
    <location>
        <begin position="209"/>
        <end position="211"/>
    </location>
    <ligand>
        <name>NADP(+)</name>
        <dbReference type="ChEBI" id="CHEBI:58349"/>
    </ligand>
</feature>
<keyword evidence="6 9" id="KW-0560">Oxidoreductase</keyword>